<evidence type="ECO:0000313" key="7">
    <source>
        <dbReference type="Proteomes" id="UP000275267"/>
    </source>
</evidence>
<comment type="similarity">
    <text evidence="1">Belongs to the multicopper oxidase family.</text>
</comment>
<name>A0A3L6T0Y4_PANMI</name>
<dbReference type="InterPro" id="IPR008972">
    <property type="entry name" value="Cupredoxin"/>
</dbReference>
<dbReference type="GO" id="GO:0005507">
    <property type="term" value="F:copper ion binding"/>
    <property type="evidence" value="ECO:0007669"/>
    <property type="project" value="InterPro"/>
</dbReference>
<feature type="chain" id="PRO_5018110911" evidence="3">
    <location>
        <begin position="25"/>
        <end position="510"/>
    </location>
</feature>
<feature type="region of interest" description="Disordered" evidence="2">
    <location>
        <begin position="127"/>
        <end position="195"/>
    </location>
</feature>
<evidence type="ECO:0000256" key="2">
    <source>
        <dbReference type="SAM" id="MobiDB-lite"/>
    </source>
</evidence>
<dbReference type="Pfam" id="PF07731">
    <property type="entry name" value="Cu-oxidase_2"/>
    <property type="match status" value="1"/>
</dbReference>
<evidence type="ECO:0000259" key="5">
    <source>
        <dbReference type="Pfam" id="PF07732"/>
    </source>
</evidence>
<feature type="domain" description="Plastocyanin-like" evidence="5">
    <location>
        <begin position="35"/>
        <end position="114"/>
    </location>
</feature>
<evidence type="ECO:0000259" key="4">
    <source>
        <dbReference type="Pfam" id="PF07731"/>
    </source>
</evidence>
<feature type="compositionally biased region" description="Basic residues" evidence="2">
    <location>
        <begin position="133"/>
        <end position="150"/>
    </location>
</feature>
<gene>
    <name evidence="6" type="ORF">C2845_PM05G20920</name>
</gene>
<dbReference type="AlphaFoldDB" id="A0A3L6T0Y4"/>
<feature type="compositionally biased region" description="Basic and acidic residues" evidence="2">
    <location>
        <begin position="159"/>
        <end position="170"/>
    </location>
</feature>
<dbReference type="Gene3D" id="2.60.40.420">
    <property type="entry name" value="Cupredoxins - blue copper proteins"/>
    <property type="match status" value="2"/>
</dbReference>
<keyword evidence="7" id="KW-1185">Reference proteome</keyword>
<feature type="region of interest" description="Disordered" evidence="2">
    <location>
        <begin position="255"/>
        <end position="305"/>
    </location>
</feature>
<dbReference type="EMBL" id="PQIB02000003">
    <property type="protein sequence ID" value="RLN29064.1"/>
    <property type="molecule type" value="Genomic_DNA"/>
</dbReference>
<reference evidence="7" key="1">
    <citation type="journal article" date="2019" name="Nat. Commun.">
        <title>The genome of broomcorn millet.</title>
        <authorList>
            <person name="Zou C."/>
            <person name="Miki D."/>
            <person name="Li D."/>
            <person name="Tang Q."/>
            <person name="Xiao L."/>
            <person name="Rajput S."/>
            <person name="Deng P."/>
            <person name="Jia W."/>
            <person name="Huang R."/>
            <person name="Zhang M."/>
            <person name="Sun Y."/>
            <person name="Hu J."/>
            <person name="Fu X."/>
            <person name="Schnable P.S."/>
            <person name="Li F."/>
            <person name="Zhang H."/>
            <person name="Feng B."/>
            <person name="Zhu X."/>
            <person name="Liu R."/>
            <person name="Schnable J.C."/>
            <person name="Zhu J.-K."/>
            <person name="Zhang H."/>
        </authorList>
    </citation>
    <scope>NUCLEOTIDE SEQUENCE [LARGE SCALE GENOMIC DNA]</scope>
</reference>
<sequence length="510" mass="56535">MARSWSLVLPFGLLGFLLAYVAQAAVVEHTFNVGNLSISQLCQPAMIITAVNGQLPGPTIEAREGDTVVVHLVNESPYDMTIHWHGIFQRGTPWADGPAMVTQCPVKPGGNYTPLQRDGPGRHAVVARPHLLAPRHRRRAGHPPPRRRRGLPVPQAPRGGDRPPRRVVERQRRRPGSDGVSHRQPAAERRRLHHQRQAGGLLQLLQRKPDVQVSGAAQRDVPAPDHQRCAQHAHVLQGGEPQLHRRRCRRRLHHAVRDRRRGDRARANRRRAHGRGRRRRPLLHGGFPVRQRHPAGAAVQHDHRHGRPRVRWLGRGGDAAAAVAAGVQRHRHGLPVLLQPDGAGAPRQADGAAIRGHPHVCQPAQLLCNTSGTRLPIFSSSMNNASFVLPNSVSMLQAHYANASAGIYTRDFPDQPPVIFDYTADASDTAMLKYTTKSTKVKTLRYNETVEMVLQNTRLIAKESHPMHLHGFNFFVLAQGFGNYDQAMATRQFNLVSPQERNTVAVPTGG</sequence>
<dbReference type="SUPFAM" id="SSF49503">
    <property type="entry name" value="Cupredoxins"/>
    <property type="match status" value="2"/>
</dbReference>
<dbReference type="PANTHER" id="PTHR11709:SF439">
    <property type="entry name" value="LACCASE-24"/>
    <property type="match status" value="1"/>
</dbReference>
<feature type="domain" description="Plastocyanin-like" evidence="4">
    <location>
        <begin position="411"/>
        <end position="510"/>
    </location>
</feature>
<dbReference type="STRING" id="4540.A0A3L6T0Y4"/>
<keyword evidence="3" id="KW-0732">Signal</keyword>
<feature type="signal peptide" evidence="3">
    <location>
        <begin position="1"/>
        <end position="24"/>
    </location>
</feature>
<dbReference type="InterPro" id="IPR011707">
    <property type="entry name" value="Cu-oxidase-like_N"/>
</dbReference>
<proteinExistence type="inferred from homology"/>
<dbReference type="Pfam" id="PF07732">
    <property type="entry name" value="Cu-oxidase_3"/>
    <property type="match status" value="1"/>
</dbReference>
<dbReference type="Proteomes" id="UP000275267">
    <property type="component" value="Unassembled WGS sequence"/>
</dbReference>
<evidence type="ECO:0000256" key="1">
    <source>
        <dbReference type="ARBA" id="ARBA00010609"/>
    </source>
</evidence>
<evidence type="ECO:0000313" key="6">
    <source>
        <dbReference type="EMBL" id="RLN29064.1"/>
    </source>
</evidence>
<organism evidence="6 7">
    <name type="scientific">Panicum miliaceum</name>
    <name type="common">Proso millet</name>
    <name type="synonym">Broomcorn millet</name>
    <dbReference type="NCBI Taxonomy" id="4540"/>
    <lineage>
        <taxon>Eukaryota</taxon>
        <taxon>Viridiplantae</taxon>
        <taxon>Streptophyta</taxon>
        <taxon>Embryophyta</taxon>
        <taxon>Tracheophyta</taxon>
        <taxon>Spermatophyta</taxon>
        <taxon>Magnoliopsida</taxon>
        <taxon>Liliopsida</taxon>
        <taxon>Poales</taxon>
        <taxon>Poaceae</taxon>
        <taxon>PACMAD clade</taxon>
        <taxon>Panicoideae</taxon>
        <taxon>Panicodae</taxon>
        <taxon>Paniceae</taxon>
        <taxon>Panicinae</taxon>
        <taxon>Panicum</taxon>
        <taxon>Panicum sect. Panicum</taxon>
    </lineage>
</organism>
<protein>
    <submittedName>
        <fullName evidence="6">Laccase-25-like</fullName>
    </submittedName>
</protein>
<dbReference type="OrthoDB" id="2121828at2759"/>
<dbReference type="InterPro" id="IPR045087">
    <property type="entry name" value="Cu-oxidase_fam"/>
</dbReference>
<evidence type="ECO:0000256" key="3">
    <source>
        <dbReference type="SAM" id="SignalP"/>
    </source>
</evidence>
<comment type="caution">
    <text evidence="6">The sequence shown here is derived from an EMBL/GenBank/DDBJ whole genome shotgun (WGS) entry which is preliminary data.</text>
</comment>
<dbReference type="GO" id="GO:0016491">
    <property type="term" value="F:oxidoreductase activity"/>
    <property type="evidence" value="ECO:0007669"/>
    <property type="project" value="InterPro"/>
</dbReference>
<feature type="compositionally biased region" description="Basic residues" evidence="2">
    <location>
        <begin position="267"/>
        <end position="282"/>
    </location>
</feature>
<accession>A0A3L6T0Y4</accession>
<dbReference type="InterPro" id="IPR011706">
    <property type="entry name" value="Cu-oxidase_C"/>
</dbReference>
<dbReference type="PANTHER" id="PTHR11709">
    <property type="entry name" value="MULTI-COPPER OXIDASE"/>
    <property type="match status" value="1"/>
</dbReference>